<dbReference type="EMBL" id="CAJVPQ010001057">
    <property type="protein sequence ID" value="CAG8529754.1"/>
    <property type="molecule type" value="Genomic_DNA"/>
</dbReference>
<feature type="transmembrane region" description="Helical" evidence="2">
    <location>
        <begin position="288"/>
        <end position="309"/>
    </location>
</feature>
<dbReference type="Proteomes" id="UP000789570">
    <property type="component" value="Unassembled WGS sequence"/>
</dbReference>
<evidence type="ECO:0000256" key="2">
    <source>
        <dbReference type="SAM" id="Phobius"/>
    </source>
</evidence>
<feature type="transmembrane region" description="Helical" evidence="2">
    <location>
        <begin position="119"/>
        <end position="142"/>
    </location>
</feature>
<keyword evidence="2" id="KW-0812">Transmembrane</keyword>
<proteinExistence type="predicted"/>
<accession>A0A9N9FFD4</accession>
<evidence type="ECO:0000313" key="4">
    <source>
        <dbReference type="Proteomes" id="UP000789570"/>
    </source>
</evidence>
<gene>
    <name evidence="3" type="ORF">FCALED_LOCUS5117</name>
</gene>
<feature type="transmembrane region" description="Helical" evidence="2">
    <location>
        <begin position="181"/>
        <end position="205"/>
    </location>
</feature>
<organism evidence="3 4">
    <name type="scientific">Funneliformis caledonium</name>
    <dbReference type="NCBI Taxonomy" id="1117310"/>
    <lineage>
        <taxon>Eukaryota</taxon>
        <taxon>Fungi</taxon>
        <taxon>Fungi incertae sedis</taxon>
        <taxon>Mucoromycota</taxon>
        <taxon>Glomeromycotina</taxon>
        <taxon>Glomeromycetes</taxon>
        <taxon>Glomerales</taxon>
        <taxon>Glomeraceae</taxon>
        <taxon>Funneliformis</taxon>
    </lineage>
</organism>
<protein>
    <submittedName>
        <fullName evidence="3">12339_t:CDS:1</fullName>
    </submittedName>
</protein>
<keyword evidence="2" id="KW-0472">Membrane</keyword>
<sequence length="355" mass="41163">MATFRLSVYGSKLYESLNLKEKINFVNELCNELATALPVASSRLVPKYRYQRDPTTKRLQVILLLEVISTTNTSDMNVVNIIKDLNSLIIHRDMGPLIFMEYTSLLDDNYGLIKVENFWIKYSFIIILFIAGILLVVLLCFIEQRKNPKAETAVAFKFFIGLVNYVLFIMFTIKYSKAAKGLYTASVTIILISTTFNETVAIFLISYYCRPWLKKHYLITTLFTLLSVVDIYSLMILSSKIGNHPNLSAKFSKCMHKWIFWVGLLAFVKKEIPQFVIMLIYYQKSLNLYLVPYLSLLILFIIIVFNAVWRLNQLFNFLLHPRSSSRGSQAEFFHNNDNENTGYETDKEDNAQDIK</sequence>
<dbReference type="OrthoDB" id="2409094at2759"/>
<feature type="transmembrane region" description="Helical" evidence="2">
    <location>
        <begin position="154"/>
        <end position="175"/>
    </location>
</feature>
<feature type="region of interest" description="Disordered" evidence="1">
    <location>
        <begin position="335"/>
        <end position="355"/>
    </location>
</feature>
<dbReference type="AlphaFoldDB" id="A0A9N9FFD4"/>
<keyword evidence="2" id="KW-1133">Transmembrane helix</keyword>
<name>A0A9N9FFD4_9GLOM</name>
<feature type="compositionally biased region" description="Basic and acidic residues" evidence="1">
    <location>
        <begin position="344"/>
        <end position="355"/>
    </location>
</feature>
<evidence type="ECO:0000256" key="1">
    <source>
        <dbReference type="SAM" id="MobiDB-lite"/>
    </source>
</evidence>
<evidence type="ECO:0000313" key="3">
    <source>
        <dbReference type="EMBL" id="CAG8529754.1"/>
    </source>
</evidence>
<comment type="caution">
    <text evidence="3">The sequence shown here is derived from an EMBL/GenBank/DDBJ whole genome shotgun (WGS) entry which is preliminary data.</text>
</comment>
<reference evidence="3" key="1">
    <citation type="submission" date="2021-06" db="EMBL/GenBank/DDBJ databases">
        <authorList>
            <person name="Kallberg Y."/>
            <person name="Tangrot J."/>
            <person name="Rosling A."/>
        </authorList>
    </citation>
    <scope>NUCLEOTIDE SEQUENCE</scope>
    <source>
        <strain evidence="3">UK204</strain>
    </source>
</reference>
<keyword evidence="4" id="KW-1185">Reference proteome</keyword>
<feature type="transmembrane region" description="Helical" evidence="2">
    <location>
        <begin position="258"/>
        <end position="281"/>
    </location>
</feature>
<feature type="transmembrane region" description="Helical" evidence="2">
    <location>
        <begin position="217"/>
        <end position="238"/>
    </location>
</feature>